<name>A0ACC2AMM7_DIPCM</name>
<evidence type="ECO:0000313" key="1">
    <source>
        <dbReference type="EMBL" id="KAJ7518818.1"/>
    </source>
</evidence>
<sequence>MDLKLISSLVMLCFTVYLNQSYVMAAAKLDVLPTILKQSGDTVNLTWTNIQSPSPLDWIGIYSPPESKIDHYIGYLLLSSCISWTEGTCSLEVPLVNMRSGYQFRLYHGVPVNISENTLLDEDGNPLPSTATQLAVSKNVDFFNSNEPTQIHLSPTSSAQEMRVLFVIKDLIGSFVKYGLGSHSLSSIQASRTYSYKQSDMCHAPANSSIGWRDPGYFHDALLKGLEPEKRYFYQVGSDEGGWSSIYSFVSFSTEAEETNALLFGDMGTSVPYRTFLSTQAESRNTVKWLKRDIELLGDKPAFIAHIGDLSYARGYSWLWDEFFSQIQPLAAQVPYLVCIGNHEYDWPAQPWKPEWASKVYGTDGGGECGVPYSFRFHMPGNSSLSTGTSAPPTTNLYYSTSSGVVHFVYISTETSFVPGSDQYSFLVEDLKNVDRDKFPFVVLLGHRPMYTSSNEITDEPLRAQMLKYLEPLLVEYKVNLALWGHVHKYERTCPMKNFTCSRNMNLSDPVHVVIGMGGQDWQPSWTPLLDHPSYPIFPQPSWSLYRSGEFGYVRLHANKNLLTLSYVGNHDGEVHDILQIHSCLKLPTISRRYRPMTLVTGSLFFIFLVSIVGVLSYMVYNHWQTKRHGSSKSSWSRIST</sequence>
<protein>
    <submittedName>
        <fullName evidence="1">Uncharacterized protein</fullName>
    </submittedName>
</protein>
<dbReference type="EMBL" id="CM055111">
    <property type="protein sequence ID" value="KAJ7518818.1"/>
    <property type="molecule type" value="Genomic_DNA"/>
</dbReference>
<gene>
    <name evidence="1" type="ORF">O6H91_20G009600</name>
</gene>
<proteinExistence type="predicted"/>
<keyword evidence="2" id="KW-1185">Reference proteome</keyword>
<evidence type="ECO:0000313" key="2">
    <source>
        <dbReference type="Proteomes" id="UP001162992"/>
    </source>
</evidence>
<dbReference type="Proteomes" id="UP001162992">
    <property type="component" value="Chromosome 20"/>
</dbReference>
<accession>A0ACC2AMM7</accession>
<comment type="caution">
    <text evidence="1">The sequence shown here is derived from an EMBL/GenBank/DDBJ whole genome shotgun (WGS) entry which is preliminary data.</text>
</comment>
<reference evidence="2" key="1">
    <citation type="journal article" date="2024" name="Proc. Natl. Acad. Sci. U.S.A.">
        <title>Extraordinary preservation of gene collinearity over three hundred million years revealed in homosporous lycophytes.</title>
        <authorList>
            <person name="Li C."/>
            <person name="Wickell D."/>
            <person name="Kuo L.Y."/>
            <person name="Chen X."/>
            <person name="Nie B."/>
            <person name="Liao X."/>
            <person name="Peng D."/>
            <person name="Ji J."/>
            <person name="Jenkins J."/>
            <person name="Williams M."/>
            <person name="Shu S."/>
            <person name="Plott C."/>
            <person name="Barry K."/>
            <person name="Rajasekar S."/>
            <person name="Grimwood J."/>
            <person name="Han X."/>
            <person name="Sun S."/>
            <person name="Hou Z."/>
            <person name="He W."/>
            <person name="Dai G."/>
            <person name="Sun C."/>
            <person name="Schmutz J."/>
            <person name="Leebens-Mack J.H."/>
            <person name="Li F.W."/>
            <person name="Wang L."/>
        </authorList>
    </citation>
    <scope>NUCLEOTIDE SEQUENCE [LARGE SCALE GENOMIC DNA]</scope>
    <source>
        <strain evidence="2">cv. PW_Plant_1</strain>
    </source>
</reference>
<organism evidence="1 2">
    <name type="scientific">Diphasiastrum complanatum</name>
    <name type="common">Issler's clubmoss</name>
    <name type="synonym">Lycopodium complanatum</name>
    <dbReference type="NCBI Taxonomy" id="34168"/>
    <lineage>
        <taxon>Eukaryota</taxon>
        <taxon>Viridiplantae</taxon>
        <taxon>Streptophyta</taxon>
        <taxon>Embryophyta</taxon>
        <taxon>Tracheophyta</taxon>
        <taxon>Lycopodiopsida</taxon>
        <taxon>Lycopodiales</taxon>
        <taxon>Lycopodiaceae</taxon>
        <taxon>Lycopodioideae</taxon>
        <taxon>Diphasiastrum</taxon>
    </lineage>
</organism>